<evidence type="ECO:0000256" key="3">
    <source>
        <dbReference type="ARBA" id="ARBA00022490"/>
    </source>
</evidence>
<dbReference type="NCBIfam" id="TIGR01087">
    <property type="entry name" value="murD"/>
    <property type="match status" value="1"/>
</dbReference>
<name>A0A1Y0D6Q9_9GAMM</name>
<dbReference type="InterPro" id="IPR005762">
    <property type="entry name" value="MurD"/>
</dbReference>
<dbReference type="SUPFAM" id="SSF51984">
    <property type="entry name" value="MurCD N-terminal domain"/>
    <property type="match status" value="1"/>
</dbReference>
<dbReference type="Gene3D" id="3.90.190.20">
    <property type="entry name" value="Mur ligase, C-terminal domain"/>
    <property type="match status" value="1"/>
</dbReference>
<dbReference type="RefSeq" id="WP_087036825.1">
    <property type="nucleotide sequence ID" value="NZ_CP021377.1"/>
</dbReference>
<evidence type="ECO:0000256" key="8">
    <source>
        <dbReference type="RuleBase" id="RU003664"/>
    </source>
</evidence>
<keyword evidence="7 8" id="KW-0131">Cell cycle</keyword>
<organism evidence="11 12">
    <name type="scientific">Oceanisphaera profunda</name>
    <dbReference type="NCBI Taxonomy" id="1416627"/>
    <lineage>
        <taxon>Bacteria</taxon>
        <taxon>Pseudomonadati</taxon>
        <taxon>Pseudomonadota</taxon>
        <taxon>Gammaproteobacteria</taxon>
        <taxon>Aeromonadales</taxon>
        <taxon>Aeromonadaceae</taxon>
        <taxon>Oceanisphaera</taxon>
    </lineage>
</organism>
<dbReference type="SUPFAM" id="SSF53244">
    <property type="entry name" value="MurD-like peptide ligases, peptide-binding domain"/>
    <property type="match status" value="1"/>
</dbReference>
<dbReference type="Gene3D" id="3.40.50.720">
    <property type="entry name" value="NAD(P)-binding Rossmann-like Domain"/>
    <property type="match status" value="1"/>
</dbReference>
<dbReference type="Gene3D" id="3.40.1190.10">
    <property type="entry name" value="Mur-like, catalytic domain"/>
    <property type="match status" value="1"/>
</dbReference>
<dbReference type="InterPro" id="IPR036565">
    <property type="entry name" value="Mur-like_cat_sf"/>
</dbReference>
<keyword evidence="12" id="KW-1185">Reference proteome</keyword>
<keyword evidence="6 7" id="KW-0067">ATP-binding</keyword>
<accession>A0A1Y0D6Q9</accession>
<comment type="function">
    <text evidence="7 8">Cell wall formation. Catalyzes the addition of glutamate to the nucleotide precursor UDP-N-acetylmuramoyl-L-alanine (UMA).</text>
</comment>
<dbReference type="HAMAP" id="MF_00639">
    <property type="entry name" value="MurD"/>
    <property type="match status" value="1"/>
</dbReference>
<dbReference type="PANTHER" id="PTHR43692">
    <property type="entry name" value="UDP-N-ACETYLMURAMOYLALANINE--D-GLUTAMATE LIGASE"/>
    <property type="match status" value="1"/>
</dbReference>
<evidence type="ECO:0000259" key="9">
    <source>
        <dbReference type="Pfam" id="PF02875"/>
    </source>
</evidence>
<dbReference type="GO" id="GO:0051301">
    <property type="term" value="P:cell division"/>
    <property type="evidence" value="ECO:0007669"/>
    <property type="project" value="UniProtKB-KW"/>
</dbReference>
<feature type="domain" description="Mur ligase C-terminal" evidence="9">
    <location>
        <begin position="306"/>
        <end position="418"/>
    </location>
</feature>
<dbReference type="EMBL" id="CP021377">
    <property type="protein sequence ID" value="ART82887.1"/>
    <property type="molecule type" value="Genomic_DNA"/>
</dbReference>
<keyword evidence="7 8" id="KW-0133">Cell shape</keyword>
<keyword evidence="7 8" id="KW-0132">Cell division</keyword>
<evidence type="ECO:0000256" key="2">
    <source>
        <dbReference type="ARBA" id="ARBA00004752"/>
    </source>
</evidence>
<dbReference type="GO" id="GO:0005737">
    <property type="term" value="C:cytoplasm"/>
    <property type="evidence" value="ECO:0007669"/>
    <property type="project" value="UniProtKB-SubCell"/>
</dbReference>
<dbReference type="EC" id="6.3.2.9" evidence="7 8"/>
<protein>
    <recommendedName>
        <fullName evidence="7 8">UDP-N-acetylmuramoylalanine--D-glutamate ligase</fullName>
        <ecNumber evidence="7 8">6.3.2.9</ecNumber>
    </recommendedName>
    <alternativeName>
        <fullName evidence="7">D-glutamic acid-adding enzyme</fullName>
    </alternativeName>
    <alternativeName>
        <fullName evidence="7">UDP-N-acetylmuramoyl-L-alanyl-D-glutamate synthetase</fullName>
    </alternativeName>
</protein>
<dbReference type="GO" id="GO:0005524">
    <property type="term" value="F:ATP binding"/>
    <property type="evidence" value="ECO:0007669"/>
    <property type="project" value="UniProtKB-UniRule"/>
</dbReference>
<feature type="binding site" evidence="7">
    <location>
        <begin position="114"/>
        <end position="120"/>
    </location>
    <ligand>
        <name>ATP</name>
        <dbReference type="ChEBI" id="CHEBI:30616"/>
    </ligand>
</feature>
<feature type="domain" description="Mur ligase central" evidence="10">
    <location>
        <begin position="112"/>
        <end position="284"/>
    </location>
</feature>
<dbReference type="GO" id="GO:0009252">
    <property type="term" value="P:peptidoglycan biosynthetic process"/>
    <property type="evidence" value="ECO:0007669"/>
    <property type="project" value="UniProtKB-UniRule"/>
</dbReference>
<comment type="pathway">
    <text evidence="2 7 8">Cell wall biogenesis; peptidoglycan biosynthesis.</text>
</comment>
<reference evidence="11 12" key="1">
    <citation type="journal article" date="2014" name="Int. J. Syst. Evol. Microbiol.">
        <title>Oceanisphaera profunda sp. nov., a marine bacterium isolated from deep-sea sediment, and emended description of the genus Oceanisphaera.</title>
        <authorList>
            <person name="Xu Z."/>
            <person name="Zhang X.Y."/>
            <person name="Su H.N."/>
            <person name="Yu Z.C."/>
            <person name="Liu C."/>
            <person name="Li H."/>
            <person name="Chen X.L."/>
            <person name="Song X.Y."/>
            <person name="Xie B.B."/>
            <person name="Qin Q.L."/>
            <person name="Zhou B.C."/>
            <person name="Shi M."/>
            <person name="Huang Y."/>
            <person name="Zhang Y.Z."/>
        </authorList>
    </citation>
    <scope>NUCLEOTIDE SEQUENCE [LARGE SCALE GENOMIC DNA]</scope>
    <source>
        <strain evidence="11 12">SM1222</strain>
    </source>
</reference>
<comment type="catalytic activity">
    <reaction evidence="7 8">
        <text>UDP-N-acetyl-alpha-D-muramoyl-L-alanine + D-glutamate + ATP = UDP-N-acetyl-alpha-D-muramoyl-L-alanyl-D-glutamate + ADP + phosphate + H(+)</text>
        <dbReference type="Rhea" id="RHEA:16429"/>
        <dbReference type="ChEBI" id="CHEBI:15378"/>
        <dbReference type="ChEBI" id="CHEBI:29986"/>
        <dbReference type="ChEBI" id="CHEBI:30616"/>
        <dbReference type="ChEBI" id="CHEBI:43474"/>
        <dbReference type="ChEBI" id="CHEBI:83898"/>
        <dbReference type="ChEBI" id="CHEBI:83900"/>
        <dbReference type="ChEBI" id="CHEBI:456216"/>
        <dbReference type="EC" id="6.3.2.9"/>
    </reaction>
</comment>
<dbReference type="Proteomes" id="UP000243937">
    <property type="component" value="Chromosome"/>
</dbReference>
<evidence type="ECO:0000256" key="4">
    <source>
        <dbReference type="ARBA" id="ARBA00022598"/>
    </source>
</evidence>
<proteinExistence type="inferred from homology"/>
<evidence type="ECO:0000259" key="10">
    <source>
        <dbReference type="Pfam" id="PF08245"/>
    </source>
</evidence>
<dbReference type="InterPro" id="IPR013221">
    <property type="entry name" value="Mur_ligase_cen"/>
</dbReference>
<dbReference type="SUPFAM" id="SSF53623">
    <property type="entry name" value="MurD-like peptide ligases, catalytic domain"/>
    <property type="match status" value="1"/>
</dbReference>
<dbReference type="Pfam" id="PF08245">
    <property type="entry name" value="Mur_ligase_M"/>
    <property type="match status" value="1"/>
</dbReference>
<dbReference type="UniPathway" id="UPA00219"/>
<evidence type="ECO:0000256" key="5">
    <source>
        <dbReference type="ARBA" id="ARBA00022741"/>
    </source>
</evidence>
<evidence type="ECO:0000256" key="6">
    <source>
        <dbReference type="ARBA" id="ARBA00022840"/>
    </source>
</evidence>
<evidence type="ECO:0000313" key="11">
    <source>
        <dbReference type="EMBL" id="ART82887.1"/>
    </source>
</evidence>
<dbReference type="PANTHER" id="PTHR43692:SF1">
    <property type="entry name" value="UDP-N-ACETYLMURAMOYLALANINE--D-GLUTAMATE LIGASE"/>
    <property type="match status" value="1"/>
</dbReference>
<dbReference type="InterPro" id="IPR036615">
    <property type="entry name" value="Mur_ligase_C_dom_sf"/>
</dbReference>
<dbReference type="GO" id="GO:0071555">
    <property type="term" value="P:cell wall organization"/>
    <property type="evidence" value="ECO:0007669"/>
    <property type="project" value="UniProtKB-KW"/>
</dbReference>
<dbReference type="AlphaFoldDB" id="A0A1Y0D6Q9"/>
<evidence type="ECO:0000313" key="12">
    <source>
        <dbReference type="Proteomes" id="UP000243937"/>
    </source>
</evidence>
<comment type="similarity">
    <text evidence="7">Belongs to the MurCDEF family.</text>
</comment>
<keyword evidence="7 8" id="KW-0961">Cell wall biogenesis/degradation</keyword>
<dbReference type="OrthoDB" id="9809796at2"/>
<keyword evidence="7 8" id="KW-0573">Peptidoglycan synthesis</keyword>
<dbReference type="Pfam" id="PF02875">
    <property type="entry name" value="Mur_ligase_C"/>
    <property type="match status" value="1"/>
</dbReference>
<comment type="subcellular location">
    <subcellularLocation>
        <location evidence="1 7 8">Cytoplasm</location>
    </subcellularLocation>
</comment>
<dbReference type="InterPro" id="IPR004101">
    <property type="entry name" value="Mur_ligase_C"/>
</dbReference>
<keyword evidence="3 7" id="KW-0963">Cytoplasm</keyword>
<dbReference type="Pfam" id="PF21799">
    <property type="entry name" value="MurD-like_N"/>
    <property type="match status" value="1"/>
</dbReference>
<keyword evidence="5 7" id="KW-0547">Nucleotide-binding</keyword>
<evidence type="ECO:0000256" key="7">
    <source>
        <dbReference type="HAMAP-Rule" id="MF_00639"/>
    </source>
</evidence>
<gene>
    <name evidence="7" type="primary">murD</name>
    <name evidence="11" type="ORF">CBP31_09805</name>
</gene>
<dbReference type="GO" id="GO:0008360">
    <property type="term" value="P:regulation of cell shape"/>
    <property type="evidence" value="ECO:0007669"/>
    <property type="project" value="UniProtKB-KW"/>
</dbReference>
<dbReference type="GO" id="GO:0008764">
    <property type="term" value="F:UDP-N-acetylmuramoylalanine-D-glutamate ligase activity"/>
    <property type="evidence" value="ECO:0007669"/>
    <property type="project" value="UniProtKB-UniRule"/>
</dbReference>
<evidence type="ECO:0000256" key="1">
    <source>
        <dbReference type="ARBA" id="ARBA00004496"/>
    </source>
</evidence>
<dbReference type="KEGG" id="opf:CBP31_09805"/>
<sequence>MLPERILILGLGQTGLSVLQYCLQCGITPVVMDTRSRPPGAEQLPDSIERYFGGLELAPLLAAELIVASPGVPLATPELQQALAAGVEIIGDVELLVRACSRGDKALPIIAITGSNGKSTVTTLVGEMAAEAGIKVGVGGNIGTPALELLSTELELVVLELSSFQLETTPSLAASAATVLNISEDHLDRYDSLAHYRDTKLGIYQGAEQAVYNREDDQTQVPTWLSPSAHAITSFGLDDQAYGRVAHDGQLWLSRAGQPVLPVADLKILGTHNQLNALAAMALADQAGISETAQVAVLRRFTGLKHRCQFVAEKNGVLWVNDSKATNVGATLAAIDGLSDAGGRLWLIAGGQGKGQDFSPLVPLLNDKLAAMVCFGQDRAQLLALATNTHEVHTLDEAVAWCAAEATAGDTVLFAPACASLDMYGNYQLRGEHFIKLVEALLVEAL</sequence>
<keyword evidence="4 7" id="KW-0436">Ligase</keyword>